<dbReference type="AlphaFoldDB" id="A0A382EJ51"/>
<reference evidence="1" key="1">
    <citation type="submission" date="2018-05" db="EMBL/GenBank/DDBJ databases">
        <authorList>
            <person name="Lanie J.A."/>
            <person name="Ng W.-L."/>
            <person name="Kazmierczak K.M."/>
            <person name="Andrzejewski T.M."/>
            <person name="Davidsen T.M."/>
            <person name="Wayne K.J."/>
            <person name="Tettelin H."/>
            <person name="Glass J.I."/>
            <person name="Rusch D."/>
            <person name="Podicherti R."/>
            <person name="Tsui H.-C.T."/>
            <person name="Winkler M.E."/>
        </authorList>
    </citation>
    <scope>NUCLEOTIDE SEQUENCE</scope>
</reference>
<name>A0A382EJ51_9ZZZZ</name>
<protein>
    <submittedName>
        <fullName evidence="1">Uncharacterized protein</fullName>
    </submittedName>
</protein>
<accession>A0A382EJ51</accession>
<evidence type="ECO:0000313" key="1">
    <source>
        <dbReference type="EMBL" id="SVB50495.1"/>
    </source>
</evidence>
<gene>
    <name evidence="1" type="ORF">METZ01_LOCUS203349</name>
</gene>
<sequence>MNMRKIIILFFIVGFAYSINGTIVFYDGTTLDGEITAADTNSVLIIPNGLVLPEEIPVPDIESLILENGITMVDNGVAKNSYQDGKFAAVKERRPEPEFEEEEEFEYFEFTNLDYFSFNGFGGLPIYYRSSLFVDSDGNQDSEGNIPEAMPNLGGGFSLPYFPIGPINVSLGGRLFTMGFNTNYGSTENPEKIKAITLAGIMNVDLQPIFTFLGEELHVGVEGGLTYAIGWQEDYAGGIGVIAGGNLDYWFTNLPIAIRFFGHGYMIRQPNDSYTGFGNIGAALIVVLKRGE</sequence>
<organism evidence="1">
    <name type="scientific">marine metagenome</name>
    <dbReference type="NCBI Taxonomy" id="408172"/>
    <lineage>
        <taxon>unclassified sequences</taxon>
        <taxon>metagenomes</taxon>
        <taxon>ecological metagenomes</taxon>
    </lineage>
</organism>
<proteinExistence type="predicted"/>
<dbReference type="EMBL" id="UINC01044695">
    <property type="protein sequence ID" value="SVB50495.1"/>
    <property type="molecule type" value="Genomic_DNA"/>
</dbReference>